<proteinExistence type="predicted"/>
<dbReference type="InParanoid" id="A0A330L7Z7"/>
<accession>A0A330L7Z7</accession>
<name>A0A330L7Z7_9BACT</name>
<protein>
    <submittedName>
        <fullName evidence="1">Uncharacterized protein</fullName>
    </submittedName>
</protein>
<dbReference type="EMBL" id="OUNR01000018">
    <property type="protein sequence ID" value="SPP65991.1"/>
    <property type="molecule type" value="Genomic_DNA"/>
</dbReference>
<sequence length="496" mass="54844">MSPLFSCLAHSPQALWRVVCSSLRFALPVGLLLLTACGPSVNRYLLIEQSLAAGDAKQADAIVQQAEKSYGEKNRLLYDMDRGMTLQLAGEYPQSSAVLEQAEEEVERLYTRTVRSEAAAFLINDNVLPYEGDAYEHVMINVVKALNYAAQGQFQDALVEARRIDHRLNVLTDTVKDKTRYHEDGFARYLTGILYEATGDMNNAFIAYRMAYEAYETNRTWARTPVPTHLRADLLRTADALHLANEFEEYRRLFPDTAWQGSAAQRGLAQVVLISYNGRAPYKEDRFLDLPISLDALQLVLLNRGFSQSSRHQNRGVDSVLYGLNGRVVRVALPRLVTQKTQVPGEQLTLVGETGRQVSVSSELGQNISALADKSLSERLPGITVKALARAAFKFAMSEGATRGAQQAAGKDAAPWVGLVVSLLTKGLAVFSEEADKRSWQTLPDEIHIARAWVEPGQYAASVQLLGRGAGSTKESRRTLILAPGQTMVMIQRVIQ</sequence>
<organism evidence="1 2">
    <name type="scientific">Nitrospira lenta</name>
    <dbReference type="NCBI Taxonomy" id="1436998"/>
    <lineage>
        <taxon>Bacteria</taxon>
        <taxon>Pseudomonadati</taxon>
        <taxon>Nitrospirota</taxon>
        <taxon>Nitrospiria</taxon>
        <taxon>Nitrospirales</taxon>
        <taxon>Nitrospiraceae</taxon>
        <taxon>Nitrospira</taxon>
    </lineage>
</organism>
<evidence type="ECO:0000313" key="1">
    <source>
        <dbReference type="EMBL" id="SPP65991.1"/>
    </source>
</evidence>
<dbReference type="Proteomes" id="UP000248168">
    <property type="component" value="Unassembled WGS sequence"/>
</dbReference>
<gene>
    <name evidence="1" type="ORF">NITLEN_50031</name>
</gene>
<dbReference type="AlphaFoldDB" id="A0A330L7Z7"/>
<reference evidence="2" key="1">
    <citation type="submission" date="2018-04" db="EMBL/GenBank/DDBJ databases">
        <authorList>
            <person name="Lucker S."/>
            <person name="Sakoula D."/>
        </authorList>
    </citation>
    <scope>NUCLEOTIDE SEQUENCE [LARGE SCALE GENOMIC DNA]</scope>
</reference>
<keyword evidence="2" id="KW-1185">Reference proteome</keyword>
<evidence type="ECO:0000313" key="2">
    <source>
        <dbReference type="Proteomes" id="UP000248168"/>
    </source>
</evidence>